<accession>A0A4Y7PM84</accession>
<dbReference type="AlphaFoldDB" id="A0A4Y7PM84"/>
<dbReference type="EMBL" id="ML170256">
    <property type="protein sequence ID" value="TDL15962.1"/>
    <property type="molecule type" value="Genomic_DNA"/>
</dbReference>
<dbReference type="VEuPathDB" id="FungiDB:BD410DRAFT_795898"/>
<reference evidence="1 2" key="1">
    <citation type="submission" date="2018-06" db="EMBL/GenBank/DDBJ databases">
        <title>A transcriptomic atlas of mushroom development highlights an independent origin of complex multicellularity.</title>
        <authorList>
            <consortium name="DOE Joint Genome Institute"/>
            <person name="Krizsan K."/>
            <person name="Almasi E."/>
            <person name="Merenyi Z."/>
            <person name="Sahu N."/>
            <person name="Viragh M."/>
            <person name="Koszo T."/>
            <person name="Mondo S."/>
            <person name="Kiss B."/>
            <person name="Balint B."/>
            <person name="Kues U."/>
            <person name="Barry K."/>
            <person name="Hegedus J.C."/>
            <person name="Henrissat B."/>
            <person name="Johnson J."/>
            <person name="Lipzen A."/>
            <person name="Ohm R."/>
            <person name="Nagy I."/>
            <person name="Pangilinan J."/>
            <person name="Yan J."/>
            <person name="Xiong Y."/>
            <person name="Grigoriev I.V."/>
            <person name="Hibbett D.S."/>
            <person name="Nagy L.G."/>
        </authorList>
    </citation>
    <scope>NUCLEOTIDE SEQUENCE [LARGE SCALE GENOMIC DNA]</scope>
    <source>
        <strain evidence="1 2">SZMC22713</strain>
    </source>
</reference>
<sequence>MRLIFTGTTVAGVFDTGLEILRAAIADIAVERSHKVQVITHNDFASYSPTLLDQIRDHDAFIWAPGKSSDAMTERDYVVLTRNWPRMPLLPSRIQGHSTHFRIISNTQSPTAFPNFR</sequence>
<organism evidence="1 2">
    <name type="scientific">Rickenella mellea</name>
    <dbReference type="NCBI Taxonomy" id="50990"/>
    <lineage>
        <taxon>Eukaryota</taxon>
        <taxon>Fungi</taxon>
        <taxon>Dikarya</taxon>
        <taxon>Basidiomycota</taxon>
        <taxon>Agaricomycotina</taxon>
        <taxon>Agaricomycetes</taxon>
        <taxon>Hymenochaetales</taxon>
        <taxon>Rickenellaceae</taxon>
        <taxon>Rickenella</taxon>
    </lineage>
</organism>
<dbReference type="STRING" id="50990.A0A4Y7PM84"/>
<dbReference type="Proteomes" id="UP000294933">
    <property type="component" value="Unassembled WGS sequence"/>
</dbReference>
<evidence type="ECO:0000313" key="2">
    <source>
        <dbReference type="Proteomes" id="UP000294933"/>
    </source>
</evidence>
<evidence type="ECO:0000313" key="1">
    <source>
        <dbReference type="EMBL" id="TDL15962.1"/>
    </source>
</evidence>
<protein>
    <submittedName>
        <fullName evidence="1">Uncharacterized protein</fullName>
    </submittedName>
</protein>
<keyword evidence="2" id="KW-1185">Reference proteome</keyword>
<proteinExistence type="predicted"/>
<gene>
    <name evidence="1" type="ORF">BD410DRAFT_795898</name>
</gene>
<name>A0A4Y7PM84_9AGAM</name>
<dbReference type="OrthoDB" id="9975943at2759"/>